<dbReference type="EMBL" id="CAJNOQ010006517">
    <property type="protein sequence ID" value="CAF1137941.1"/>
    <property type="molecule type" value="Genomic_DNA"/>
</dbReference>
<reference evidence="2" key="1">
    <citation type="submission" date="2021-02" db="EMBL/GenBank/DDBJ databases">
        <authorList>
            <person name="Nowell W R."/>
        </authorList>
    </citation>
    <scope>NUCLEOTIDE SEQUENCE</scope>
</reference>
<evidence type="ECO:0000256" key="1">
    <source>
        <dbReference type="SAM" id="MobiDB-lite"/>
    </source>
</evidence>
<name>A0A814RU27_9BILA</name>
<sequence>MYLGGKIIISDSIETLKLIEMSKYKQLNLKDMLSRKSLRLPSSQQPLTSIEQPSAETSNASSSSSLVITKEQINLEIEPDSSSMPLMAIDSSTMNEMLVPLSETDIGLFLNVKLHENNSNKFYEVLTNPWIPPHH</sequence>
<dbReference type="Proteomes" id="UP000681722">
    <property type="component" value="Unassembled WGS sequence"/>
</dbReference>
<dbReference type="Proteomes" id="UP000663829">
    <property type="component" value="Unassembled WGS sequence"/>
</dbReference>
<dbReference type="AlphaFoldDB" id="A0A814RU27"/>
<keyword evidence="4" id="KW-1185">Reference proteome</keyword>
<accession>A0A814RU27</accession>
<feature type="region of interest" description="Disordered" evidence="1">
    <location>
        <begin position="39"/>
        <end position="66"/>
    </location>
</feature>
<organism evidence="2 4">
    <name type="scientific">Didymodactylos carnosus</name>
    <dbReference type="NCBI Taxonomy" id="1234261"/>
    <lineage>
        <taxon>Eukaryota</taxon>
        <taxon>Metazoa</taxon>
        <taxon>Spiralia</taxon>
        <taxon>Gnathifera</taxon>
        <taxon>Rotifera</taxon>
        <taxon>Eurotatoria</taxon>
        <taxon>Bdelloidea</taxon>
        <taxon>Philodinida</taxon>
        <taxon>Philodinidae</taxon>
        <taxon>Didymodactylos</taxon>
    </lineage>
</organism>
<protein>
    <submittedName>
        <fullName evidence="2">Uncharacterized protein</fullName>
    </submittedName>
</protein>
<feature type="compositionally biased region" description="Polar residues" evidence="1">
    <location>
        <begin position="40"/>
        <end position="52"/>
    </location>
</feature>
<evidence type="ECO:0000313" key="4">
    <source>
        <dbReference type="Proteomes" id="UP000663829"/>
    </source>
</evidence>
<evidence type="ECO:0000313" key="3">
    <source>
        <dbReference type="EMBL" id="CAF3901691.1"/>
    </source>
</evidence>
<feature type="compositionally biased region" description="Low complexity" evidence="1">
    <location>
        <begin position="54"/>
        <end position="65"/>
    </location>
</feature>
<dbReference type="EMBL" id="CAJOBC010006517">
    <property type="protein sequence ID" value="CAF3901691.1"/>
    <property type="molecule type" value="Genomic_DNA"/>
</dbReference>
<comment type="caution">
    <text evidence="2">The sequence shown here is derived from an EMBL/GenBank/DDBJ whole genome shotgun (WGS) entry which is preliminary data.</text>
</comment>
<gene>
    <name evidence="2" type="ORF">GPM918_LOCUS20536</name>
    <name evidence="3" type="ORF">SRO942_LOCUS20533</name>
</gene>
<proteinExistence type="predicted"/>
<evidence type="ECO:0000313" key="2">
    <source>
        <dbReference type="EMBL" id="CAF1137941.1"/>
    </source>
</evidence>